<evidence type="ECO:0000313" key="2">
    <source>
        <dbReference type="EMBL" id="KAI8583263.1"/>
    </source>
</evidence>
<dbReference type="Proteomes" id="UP001206595">
    <property type="component" value="Unassembled WGS sequence"/>
</dbReference>
<gene>
    <name evidence="2" type="ORF">K450DRAFT_222749</name>
</gene>
<reference evidence="2" key="1">
    <citation type="submission" date="2021-06" db="EMBL/GenBank/DDBJ databases">
        <authorList>
            <consortium name="DOE Joint Genome Institute"/>
            <person name="Mondo S.J."/>
            <person name="Amses K.R."/>
            <person name="Simmons D.R."/>
            <person name="Longcore J.E."/>
            <person name="Seto K."/>
            <person name="Alves G.H."/>
            <person name="Bonds A.E."/>
            <person name="Quandt C.A."/>
            <person name="Davis W.J."/>
            <person name="Chang Y."/>
            <person name="Letcher P.M."/>
            <person name="Powell M.J."/>
            <person name="Kuo A."/>
            <person name="Labutti K."/>
            <person name="Pangilinan J."/>
            <person name="Andreopoulos W."/>
            <person name="Tritt A."/>
            <person name="Riley R."/>
            <person name="Hundley H."/>
            <person name="Johnson J."/>
            <person name="Lipzen A."/>
            <person name="Barry K."/>
            <person name="Berbee M.L."/>
            <person name="Buchler N.E."/>
            <person name="Grigoriev I.V."/>
            <person name="Spatafora J.W."/>
            <person name="Stajich J.E."/>
            <person name="James T.Y."/>
        </authorList>
    </citation>
    <scope>NUCLEOTIDE SEQUENCE</scope>
    <source>
        <strain evidence="2">AG</strain>
    </source>
</reference>
<dbReference type="EMBL" id="MU620896">
    <property type="protein sequence ID" value="KAI8583263.1"/>
    <property type="molecule type" value="Genomic_DNA"/>
</dbReference>
<keyword evidence="3" id="KW-1185">Reference proteome</keyword>
<evidence type="ECO:0000256" key="1">
    <source>
        <dbReference type="SAM" id="SignalP"/>
    </source>
</evidence>
<reference evidence="2" key="2">
    <citation type="journal article" date="2022" name="Proc. Natl. Acad. Sci. U.S.A.">
        <title>Diploid-dominant life cycles characterize the early evolution of Fungi.</title>
        <authorList>
            <person name="Amses K.R."/>
            <person name="Simmons D.R."/>
            <person name="Longcore J.E."/>
            <person name="Mondo S.J."/>
            <person name="Seto K."/>
            <person name="Jeronimo G.H."/>
            <person name="Bonds A.E."/>
            <person name="Quandt C.A."/>
            <person name="Davis W.J."/>
            <person name="Chang Y."/>
            <person name="Federici B.A."/>
            <person name="Kuo A."/>
            <person name="LaButti K."/>
            <person name="Pangilinan J."/>
            <person name="Andreopoulos W."/>
            <person name="Tritt A."/>
            <person name="Riley R."/>
            <person name="Hundley H."/>
            <person name="Johnson J."/>
            <person name="Lipzen A."/>
            <person name="Barry K."/>
            <person name="Lang B.F."/>
            <person name="Cuomo C.A."/>
            <person name="Buchler N.E."/>
            <person name="Grigoriev I.V."/>
            <person name="Spatafora J.W."/>
            <person name="Stajich J.E."/>
            <person name="James T.Y."/>
        </authorList>
    </citation>
    <scope>NUCLEOTIDE SEQUENCE</scope>
    <source>
        <strain evidence="2">AG</strain>
    </source>
</reference>
<comment type="caution">
    <text evidence="2">The sequence shown here is derived from an EMBL/GenBank/DDBJ whole genome shotgun (WGS) entry which is preliminary data.</text>
</comment>
<accession>A0AAD5HIG8</accession>
<dbReference type="GeneID" id="75911301"/>
<evidence type="ECO:0008006" key="4">
    <source>
        <dbReference type="Google" id="ProtNLM"/>
    </source>
</evidence>
<sequence>MRILAIVVIAITTLMTTTLALPVLDSDLAASPFIHEHGRSTSKLRKTHKQKKL</sequence>
<feature type="signal peptide" evidence="1">
    <location>
        <begin position="1"/>
        <end position="20"/>
    </location>
</feature>
<organism evidence="2 3">
    <name type="scientific">Umbelopsis ramanniana AG</name>
    <dbReference type="NCBI Taxonomy" id="1314678"/>
    <lineage>
        <taxon>Eukaryota</taxon>
        <taxon>Fungi</taxon>
        <taxon>Fungi incertae sedis</taxon>
        <taxon>Mucoromycota</taxon>
        <taxon>Mucoromycotina</taxon>
        <taxon>Umbelopsidomycetes</taxon>
        <taxon>Umbelopsidales</taxon>
        <taxon>Umbelopsidaceae</taxon>
        <taxon>Umbelopsis</taxon>
    </lineage>
</organism>
<dbReference type="AlphaFoldDB" id="A0AAD5HIG8"/>
<proteinExistence type="predicted"/>
<name>A0AAD5HIG8_UMBRA</name>
<protein>
    <recommendedName>
        <fullName evidence="4">RxLR effector protein</fullName>
    </recommendedName>
</protein>
<keyword evidence="1" id="KW-0732">Signal</keyword>
<dbReference type="RefSeq" id="XP_051448267.1">
    <property type="nucleotide sequence ID" value="XM_051585953.1"/>
</dbReference>
<feature type="chain" id="PRO_5042183020" description="RxLR effector protein" evidence="1">
    <location>
        <begin position="21"/>
        <end position="53"/>
    </location>
</feature>
<evidence type="ECO:0000313" key="3">
    <source>
        <dbReference type="Proteomes" id="UP001206595"/>
    </source>
</evidence>